<dbReference type="Pfam" id="PF00370">
    <property type="entry name" value="FGGY_N"/>
    <property type="match status" value="1"/>
</dbReference>
<name>A0A221UTN9_9FLAO</name>
<evidence type="ECO:0000256" key="2">
    <source>
        <dbReference type="ARBA" id="ARBA00022679"/>
    </source>
</evidence>
<dbReference type="KEGG" id="aalg:AREALGSMS7_01158"/>
<accession>A0A221UTN9</accession>
<evidence type="ECO:0000313" key="6">
    <source>
        <dbReference type="Proteomes" id="UP000204551"/>
    </source>
</evidence>
<dbReference type="InterPro" id="IPR043129">
    <property type="entry name" value="ATPase_NBD"/>
</dbReference>
<dbReference type="GO" id="GO:0004856">
    <property type="term" value="F:D-xylulokinase activity"/>
    <property type="evidence" value="ECO:0007669"/>
    <property type="project" value="UniProtKB-EC"/>
</dbReference>
<evidence type="ECO:0000313" key="5">
    <source>
        <dbReference type="EMBL" id="ASO04633.1"/>
    </source>
</evidence>
<dbReference type="PANTHER" id="PTHR43095">
    <property type="entry name" value="SUGAR KINASE"/>
    <property type="match status" value="1"/>
</dbReference>
<dbReference type="RefSeq" id="WP_093977588.1">
    <property type="nucleotide sequence ID" value="NZ_CP022515.1"/>
</dbReference>
<dbReference type="InterPro" id="IPR000577">
    <property type="entry name" value="Carb_kinase_FGGY"/>
</dbReference>
<dbReference type="InterPro" id="IPR050406">
    <property type="entry name" value="FGGY_Carb_Kinase"/>
</dbReference>
<dbReference type="Proteomes" id="UP000204551">
    <property type="component" value="Chromosome"/>
</dbReference>
<dbReference type="AlphaFoldDB" id="A0A221UTN9"/>
<dbReference type="EC" id="2.7.1.17" evidence="5"/>
<dbReference type="SUPFAM" id="SSF53067">
    <property type="entry name" value="Actin-like ATPase domain"/>
    <property type="match status" value="2"/>
</dbReference>
<evidence type="ECO:0000259" key="4">
    <source>
        <dbReference type="Pfam" id="PF00370"/>
    </source>
</evidence>
<reference evidence="5 6" key="1">
    <citation type="submission" date="2017-07" db="EMBL/GenBank/DDBJ databases">
        <title>Genome Sequence of Arenibacter algicola Strain SMS7 Isolated from a culture of the Diatom Skeletonema marinoi.</title>
        <authorList>
            <person name="Topel M."/>
            <person name="Pinder M.I.M."/>
            <person name="Johansson O.N."/>
            <person name="Kourtchenko O."/>
            <person name="Godhe A."/>
            <person name="Clarke A.K."/>
        </authorList>
    </citation>
    <scope>NUCLEOTIDE SEQUENCE [LARGE SCALE GENOMIC DNA]</scope>
    <source>
        <strain evidence="5 6">SMS7</strain>
    </source>
</reference>
<keyword evidence="3 5" id="KW-0418">Kinase</keyword>
<dbReference type="Gene3D" id="3.30.420.40">
    <property type="match status" value="1"/>
</dbReference>
<organism evidence="5 6">
    <name type="scientific">Arenibacter algicola</name>
    <dbReference type="NCBI Taxonomy" id="616991"/>
    <lineage>
        <taxon>Bacteria</taxon>
        <taxon>Pseudomonadati</taxon>
        <taxon>Bacteroidota</taxon>
        <taxon>Flavobacteriia</taxon>
        <taxon>Flavobacteriales</taxon>
        <taxon>Flavobacteriaceae</taxon>
        <taxon>Arenibacter</taxon>
    </lineage>
</organism>
<dbReference type="EMBL" id="CP022515">
    <property type="protein sequence ID" value="ASO04633.1"/>
    <property type="molecule type" value="Genomic_DNA"/>
</dbReference>
<sequence length="427" mass="47644">MKKEIFIVLDIGTSNIKCGCLTSGNVILSEKQEKFPMVQSGGSYEIDVILFFDLVSNLILQCLSEKAVETGQVSALLITSQANTFVPVTGNFEPLRNGIVWLDERATCEADYLRSQLAGYSEYAGFGQPLAGLFASKLLWLKKNEPAIFQKAQFFPLINEYLAYRLTHKFYTDSTSFGMSGMYDFIKKDINNGVLQILGLTKANFPKIESAVKRGVLISTEISKEWKIAQRFPVYLCGNDQCASASGAGLKEVGDISINFGSALVLFSITKKFSTNLGLDQIAGKYPISDDYFLLTYAPDFGIVIRGLKEKLFKHGSYDQLFQTYFDYPEVEDRNPRFLVDNLEFNTMEEANQFCAGIIKYYIGQLKKHLAGISQKVGINTVFLSGAITKSTVWLQIIKREIQLKVIVNNQENAGLVGALNIYSLKN</sequence>
<proteinExistence type="inferred from homology"/>
<gene>
    <name evidence="5" type="ORF">AREALGSMS7_01158</name>
</gene>
<protein>
    <submittedName>
        <fullName evidence="5">Xylulose kinase</fullName>
        <ecNumber evidence="5">2.7.1.17</ecNumber>
    </submittedName>
</protein>
<dbReference type="InterPro" id="IPR018484">
    <property type="entry name" value="FGGY_N"/>
</dbReference>
<feature type="domain" description="Carbohydrate kinase FGGY N-terminal" evidence="4">
    <location>
        <begin position="6"/>
        <end position="246"/>
    </location>
</feature>
<evidence type="ECO:0000256" key="3">
    <source>
        <dbReference type="ARBA" id="ARBA00022777"/>
    </source>
</evidence>
<evidence type="ECO:0000256" key="1">
    <source>
        <dbReference type="ARBA" id="ARBA00009156"/>
    </source>
</evidence>
<keyword evidence="2 5" id="KW-0808">Transferase</keyword>
<dbReference type="PIRSF" id="PIRSF000538">
    <property type="entry name" value="GlpK"/>
    <property type="match status" value="1"/>
</dbReference>
<comment type="similarity">
    <text evidence="1">Belongs to the FGGY kinase family.</text>
</comment>